<organism evidence="2 3">
    <name type="scientific">Raoultibacter massiliensis</name>
    <dbReference type="NCBI Taxonomy" id="1852371"/>
    <lineage>
        <taxon>Bacteria</taxon>
        <taxon>Bacillati</taxon>
        <taxon>Actinomycetota</taxon>
        <taxon>Coriobacteriia</taxon>
        <taxon>Eggerthellales</taxon>
        <taxon>Eggerthellaceae</taxon>
        <taxon>Raoultibacter</taxon>
    </lineage>
</organism>
<keyword evidence="1" id="KW-0812">Transmembrane</keyword>
<keyword evidence="1" id="KW-1133">Transmembrane helix</keyword>
<keyword evidence="1" id="KW-0472">Membrane</keyword>
<evidence type="ECO:0000313" key="2">
    <source>
        <dbReference type="EMBL" id="MEQ3361530.1"/>
    </source>
</evidence>
<dbReference type="Proteomes" id="UP001487305">
    <property type="component" value="Unassembled WGS sequence"/>
</dbReference>
<feature type="transmembrane region" description="Helical" evidence="1">
    <location>
        <begin position="116"/>
        <end position="135"/>
    </location>
</feature>
<evidence type="ECO:0000256" key="1">
    <source>
        <dbReference type="SAM" id="Phobius"/>
    </source>
</evidence>
<dbReference type="RefSeq" id="WP_349227020.1">
    <property type="nucleotide sequence ID" value="NZ_JBBNOP010000001.1"/>
</dbReference>
<proteinExistence type="predicted"/>
<protein>
    <submittedName>
        <fullName evidence="2">Uncharacterized protein</fullName>
    </submittedName>
</protein>
<comment type="caution">
    <text evidence="2">The sequence shown here is derived from an EMBL/GenBank/DDBJ whole genome shotgun (WGS) entry which is preliminary data.</text>
</comment>
<keyword evidence="3" id="KW-1185">Reference proteome</keyword>
<reference evidence="2 3" key="1">
    <citation type="submission" date="2024-04" db="EMBL/GenBank/DDBJ databases">
        <title>Human intestinal bacterial collection.</title>
        <authorList>
            <person name="Pauvert C."/>
            <person name="Hitch T.C.A."/>
            <person name="Clavel T."/>
        </authorList>
    </citation>
    <scope>NUCLEOTIDE SEQUENCE [LARGE SCALE GENOMIC DNA]</scope>
    <source>
        <strain evidence="2 3">CLA-KB-H42</strain>
    </source>
</reference>
<feature type="transmembrane region" description="Helical" evidence="1">
    <location>
        <begin position="90"/>
        <end position="110"/>
    </location>
</feature>
<evidence type="ECO:0000313" key="3">
    <source>
        <dbReference type="Proteomes" id="UP001487305"/>
    </source>
</evidence>
<gene>
    <name evidence="2" type="ORF">AAA083_00920</name>
</gene>
<feature type="transmembrane region" description="Helical" evidence="1">
    <location>
        <begin position="12"/>
        <end position="35"/>
    </location>
</feature>
<sequence>MSGSQKALKVVSIIMIIYAIIVVLLGAFLCFGASIPGVAGQAIDVNGSAVDAAALSVAMGAGFVISGVFYLIIGFLGHRGAKNSAKIGPFFVLSVIGVVLAVVGSVMAVMQGSFPLSQLIGLLVVILCAVLAFNIKKQRQA</sequence>
<name>A0ABV1J8X3_9ACTN</name>
<feature type="transmembrane region" description="Helical" evidence="1">
    <location>
        <begin position="55"/>
        <end position="78"/>
    </location>
</feature>
<accession>A0ABV1J8X3</accession>
<dbReference type="EMBL" id="JBBNOP010000001">
    <property type="protein sequence ID" value="MEQ3361530.1"/>
    <property type="molecule type" value="Genomic_DNA"/>
</dbReference>